<evidence type="ECO:0000256" key="7">
    <source>
        <dbReference type="SAM" id="Phobius"/>
    </source>
</evidence>
<protein>
    <submittedName>
        <fullName evidence="9">Major facilitator superfamily multidrug transporter FLU1</fullName>
    </submittedName>
</protein>
<feature type="transmembrane region" description="Helical" evidence="7">
    <location>
        <begin position="244"/>
        <end position="266"/>
    </location>
</feature>
<dbReference type="GO" id="GO:0005886">
    <property type="term" value="C:plasma membrane"/>
    <property type="evidence" value="ECO:0007669"/>
    <property type="project" value="TreeGrafter"/>
</dbReference>
<evidence type="ECO:0000256" key="1">
    <source>
        <dbReference type="ARBA" id="ARBA00004141"/>
    </source>
</evidence>
<dbReference type="SUPFAM" id="SSF103473">
    <property type="entry name" value="MFS general substrate transporter"/>
    <property type="match status" value="1"/>
</dbReference>
<gene>
    <name evidence="9" type="ORF">N7458_012459</name>
</gene>
<proteinExistence type="predicted"/>
<feature type="transmembrane region" description="Helical" evidence="7">
    <location>
        <begin position="179"/>
        <end position="200"/>
    </location>
</feature>
<evidence type="ECO:0000259" key="8">
    <source>
        <dbReference type="PROSITE" id="PS50850"/>
    </source>
</evidence>
<dbReference type="GO" id="GO:0022857">
    <property type="term" value="F:transmembrane transporter activity"/>
    <property type="evidence" value="ECO:0007669"/>
    <property type="project" value="InterPro"/>
</dbReference>
<reference evidence="9" key="1">
    <citation type="submission" date="2022-12" db="EMBL/GenBank/DDBJ databases">
        <authorList>
            <person name="Petersen C."/>
        </authorList>
    </citation>
    <scope>NUCLEOTIDE SEQUENCE</scope>
    <source>
        <strain evidence="9">IBT 16125</strain>
    </source>
</reference>
<feature type="transmembrane region" description="Helical" evidence="7">
    <location>
        <begin position="423"/>
        <end position="443"/>
    </location>
</feature>
<feature type="compositionally biased region" description="Acidic residues" evidence="6">
    <location>
        <begin position="605"/>
        <end position="619"/>
    </location>
</feature>
<dbReference type="GeneID" id="81606084"/>
<keyword evidence="3 7" id="KW-0812">Transmembrane</keyword>
<accession>A0AAD6FXE4</accession>
<feature type="transmembrane region" description="Helical" evidence="7">
    <location>
        <begin position="310"/>
        <end position="330"/>
    </location>
</feature>
<dbReference type="Pfam" id="PF07690">
    <property type="entry name" value="MFS_1"/>
    <property type="match status" value="1"/>
</dbReference>
<feature type="region of interest" description="Disordered" evidence="6">
    <location>
        <begin position="1"/>
        <end position="78"/>
    </location>
</feature>
<name>A0AAD6FXE4_9EURO</name>
<comment type="caution">
    <text evidence="9">The sequence shown here is derived from an EMBL/GenBank/DDBJ whole genome shotgun (WGS) entry which is preliminary data.</text>
</comment>
<feature type="transmembrane region" description="Helical" evidence="7">
    <location>
        <begin position="463"/>
        <end position="484"/>
    </location>
</feature>
<dbReference type="InterPro" id="IPR020846">
    <property type="entry name" value="MFS_dom"/>
</dbReference>
<dbReference type="InterPro" id="IPR011701">
    <property type="entry name" value="MFS"/>
</dbReference>
<evidence type="ECO:0000256" key="3">
    <source>
        <dbReference type="ARBA" id="ARBA00022692"/>
    </source>
</evidence>
<evidence type="ECO:0000313" key="10">
    <source>
        <dbReference type="Proteomes" id="UP001213681"/>
    </source>
</evidence>
<feature type="transmembrane region" description="Helical" evidence="7">
    <location>
        <begin position="278"/>
        <end position="298"/>
    </location>
</feature>
<evidence type="ECO:0000313" key="9">
    <source>
        <dbReference type="EMBL" id="KAJ5433303.1"/>
    </source>
</evidence>
<feature type="transmembrane region" description="Helical" evidence="7">
    <location>
        <begin position="386"/>
        <end position="411"/>
    </location>
</feature>
<dbReference type="RefSeq" id="XP_056760595.1">
    <property type="nucleotide sequence ID" value="XM_056915841.1"/>
</dbReference>
<dbReference type="PROSITE" id="PS50850">
    <property type="entry name" value="MFS"/>
    <property type="match status" value="1"/>
</dbReference>
<dbReference type="Gene3D" id="1.20.1250.20">
    <property type="entry name" value="MFS general substrate transporter like domains"/>
    <property type="match status" value="1"/>
</dbReference>
<keyword evidence="5 7" id="KW-0472">Membrane</keyword>
<feature type="compositionally biased region" description="Low complexity" evidence="6">
    <location>
        <begin position="40"/>
        <end position="55"/>
    </location>
</feature>
<feature type="transmembrane region" description="Helical" evidence="7">
    <location>
        <begin position="559"/>
        <end position="581"/>
    </location>
</feature>
<dbReference type="EMBL" id="JAPVEA010000009">
    <property type="protein sequence ID" value="KAJ5433303.1"/>
    <property type="molecule type" value="Genomic_DNA"/>
</dbReference>
<evidence type="ECO:0000256" key="6">
    <source>
        <dbReference type="SAM" id="MobiDB-lite"/>
    </source>
</evidence>
<feature type="transmembrane region" description="Helical" evidence="7">
    <location>
        <begin position="220"/>
        <end position="238"/>
    </location>
</feature>
<dbReference type="InterPro" id="IPR036259">
    <property type="entry name" value="MFS_trans_sf"/>
</dbReference>
<sequence length="619" mass="68255">MSNNVDHDLEMAEVEADASHQSEDWRKEKPRRSAEAARPSTSGASSMSSTASSSSVEYNPTFHRMQSRNTELDLERRRSGLSQALSRIETQRLQHSMTVGESVKSRPSKLPLPAFGAGKPYPPQLPSREDYVVEFDGPNDPLYPQNWPLKTKVWISAMLAFTSLCSTFDSAVFSSSSRAVASVFGVGLEVSILSSTLYICGYATGPLIWAPLSELKGRRLPIILAMFGFGIFNTGVAVAKDLQTLLICRFFSGVFGSSPLAVVAAIFSDIYNNRTRGIAIACFSSTVFLGPLVAPFIGGFINMSHLGWRWTAYIPAFMGYAAFVMNLFLLKESYPPVVLVEKAAELRRRTKNWGIHAKQEEIEVDLRDLIINNFSRPLRLLINEPLILAVTVYLSFIYGLLYCFLTAYTIVFQQVHGMNAGVGGLPLFGMVVGLFIAASYIIFSSNAYSRKLDRNGGIPVPEWRLPPVIAGGALFAAGIFWFGWTGYTKSIHWIVPTLSGLFTGFGLLIIFIQLFNYLIDTYLMFAASAIAANTFCRSMVAASFPLFSRQMFENMGIQWAATLLGCLAICLVPIPVGFYFFGKKLRSKSKFAPFFEPASESAAVEMDDEVTETEGDGRA</sequence>
<feature type="transmembrane region" description="Helical" evidence="7">
    <location>
        <begin position="490"/>
        <end position="515"/>
    </location>
</feature>
<dbReference type="CDD" id="cd17323">
    <property type="entry name" value="MFS_Tpo1_MDR_like"/>
    <property type="match status" value="1"/>
</dbReference>
<dbReference type="FunFam" id="1.20.1250.20:FF:000011">
    <property type="entry name" value="MFS multidrug transporter, putative"/>
    <property type="match status" value="1"/>
</dbReference>
<dbReference type="PANTHER" id="PTHR23502">
    <property type="entry name" value="MAJOR FACILITATOR SUPERFAMILY"/>
    <property type="match status" value="1"/>
</dbReference>
<feature type="compositionally biased region" description="Basic and acidic residues" evidence="6">
    <location>
        <begin position="1"/>
        <end position="10"/>
    </location>
</feature>
<keyword evidence="2" id="KW-0813">Transport</keyword>
<evidence type="ECO:0000256" key="5">
    <source>
        <dbReference type="ARBA" id="ARBA00023136"/>
    </source>
</evidence>
<dbReference type="AlphaFoldDB" id="A0AAD6FXE4"/>
<evidence type="ECO:0000256" key="4">
    <source>
        <dbReference type="ARBA" id="ARBA00022989"/>
    </source>
</evidence>
<keyword evidence="4 7" id="KW-1133">Transmembrane helix</keyword>
<comment type="subcellular location">
    <subcellularLocation>
        <location evidence="1">Membrane</location>
        <topology evidence="1">Multi-pass membrane protein</topology>
    </subcellularLocation>
</comment>
<feature type="domain" description="Major facilitator superfamily (MFS) profile" evidence="8">
    <location>
        <begin position="155"/>
        <end position="585"/>
    </location>
</feature>
<dbReference type="PANTHER" id="PTHR23502:SF31">
    <property type="entry name" value="POLYAMINE TRANSPORTER 1"/>
    <property type="match status" value="1"/>
</dbReference>
<feature type="compositionally biased region" description="Basic and acidic residues" evidence="6">
    <location>
        <begin position="17"/>
        <end position="35"/>
    </location>
</feature>
<organism evidence="9 10">
    <name type="scientific">Penicillium daleae</name>
    <dbReference type="NCBI Taxonomy" id="63821"/>
    <lineage>
        <taxon>Eukaryota</taxon>
        <taxon>Fungi</taxon>
        <taxon>Dikarya</taxon>
        <taxon>Ascomycota</taxon>
        <taxon>Pezizomycotina</taxon>
        <taxon>Eurotiomycetes</taxon>
        <taxon>Eurotiomycetidae</taxon>
        <taxon>Eurotiales</taxon>
        <taxon>Aspergillaceae</taxon>
        <taxon>Penicillium</taxon>
    </lineage>
</organism>
<evidence type="ECO:0000256" key="2">
    <source>
        <dbReference type="ARBA" id="ARBA00022448"/>
    </source>
</evidence>
<feature type="region of interest" description="Disordered" evidence="6">
    <location>
        <begin position="92"/>
        <end position="119"/>
    </location>
</feature>
<reference evidence="9" key="2">
    <citation type="journal article" date="2023" name="IMA Fungus">
        <title>Comparative genomic study of the Penicillium genus elucidates a diverse pangenome and 15 lateral gene transfer events.</title>
        <authorList>
            <person name="Petersen C."/>
            <person name="Sorensen T."/>
            <person name="Nielsen M.R."/>
            <person name="Sondergaard T.E."/>
            <person name="Sorensen J.L."/>
            <person name="Fitzpatrick D.A."/>
            <person name="Frisvad J.C."/>
            <person name="Nielsen K.L."/>
        </authorList>
    </citation>
    <scope>NUCLEOTIDE SEQUENCE</scope>
    <source>
        <strain evidence="9">IBT 16125</strain>
    </source>
</reference>
<feature type="region of interest" description="Disordered" evidence="6">
    <location>
        <begin position="600"/>
        <end position="619"/>
    </location>
</feature>
<dbReference type="Proteomes" id="UP001213681">
    <property type="component" value="Unassembled WGS sequence"/>
</dbReference>
<keyword evidence="10" id="KW-1185">Reference proteome</keyword>